<sequence length="49" mass="5742">MLANLAGIFILYHYKSPLLYWPYPMSNKPRKKEEETNKEMPSGSGFICF</sequence>
<dbReference type="AlphaFoldDB" id="A0A7L8A9A0"/>
<feature type="region of interest" description="Disordered" evidence="1">
    <location>
        <begin position="29"/>
        <end position="49"/>
    </location>
</feature>
<evidence type="ECO:0000313" key="3">
    <source>
        <dbReference type="Proteomes" id="UP000516656"/>
    </source>
</evidence>
<accession>A0A7L8A9A0</accession>
<proteinExistence type="predicted"/>
<organism evidence="2 3">
    <name type="scientific">Photobacterium damsela subsp. piscicida</name>
    <name type="common">Pasteurella piscicida</name>
    <dbReference type="NCBI Taxonomy" id="38294"/>
    <lineage>
        <taxon>Bacteria</taxon>
        <taxon>Pseudomonadati</taxon>
        <taxon>Pseudomonadota</taxon>
        <taxon>Gammaproteobacteria</taxon>
        <taxon>Vibrionales</taxon>
        <taxon>Vibrionaceae</taxon>
        <taxon>Photobacterium</taxon>
    </lineage>
</organism>
<evidence type="ECO:0000256" key="1">
    <source>
        <dbReference type="SAM" id="MobiDB-lite"/>
    </source>
</evidence>
<dbReference type="Proteomes" id="UP000516656">
    <property type="component" value="Chromosome 2"/>
</dbReference>
<protein>
    <submittedName>
        <fullName evidence="2">Uncharacterized protein</fullName>
    </submittedName>
</protein>
<gene>
    <name evidence="2" type="ORF">IC627_16925</name>
</gene>
<reference evidence="2 3" key="1">
    <citation type="submission" date="2020-09" db="EMBL/GenBank/DDBJ databases">
        <title>Complete, closed and curated genome sequences of Photobacterium damselae subsp. piscicida isolates from Australia indicate localised evolution and additional plasmid-borne pathogenicity mechanisms.</title>
        <authorList>
            <person name="Baseggio L."/>
            <person name="Silayeva O."/>
            <person name="Buller N."/>
            <person name="Landos M."/>
            <person name="Engelstaedter J."/>
            <person name="Barnes A.C."/>
        </authorList>
    </citation>
    <scope>NUCLEOTIDE SEQUENCE [LARGE SCALE GENOMIC DNA]</scope>
    <source>
        <strain evidence="2 3">AS-16-0540-1</strain>
    </source>
</reference>
<name>A0A7L8A9A0_PHODP</name>
<dbReference type="EMBL" id="CP061855">
    <property type="protein sequence ID" value="QOD58522.1"/>
    <property type="molecule type" value="Genomic_DNA"/>
</dbReference>
<evidence type="ECO:0000313" key="2">
    <source>
        <dbReference type="EMBL" id="QOD58522.1"/>
    </source>
</evidence>